<keyword evidence="5" id="KW-1185">Reference proteome</keyword>
<dbReference type="InterPro" id="IPR053178">
    <property type="entry name" value="Osmoadaptation_assoc"/>
</dbReference>
<gene>
    <name evidence="4" type="ORF">ISF_07301</name>
</gene>
<dbReference type="SMART" id="SM00066">
    <property type="entry name" value="GAL4"/>
    <property type="match status" value="1"/>
</dbReference>
<keyword evidence="4" id="KW-0238">DNA-binding</keyword>
<dbReference type="GO" id="GO:0008270">
    <property type="term" value="F:zinc ion binding"/>
    <property type="evidence" value="ECO:0007669"/>
    <property type="project" value="InterPro"/>
</dbReference>
<dbReference type="PANTHER" id="PTHR38111">
    <property type="entry name" value="ZN(2)-C6 FUNGAL-TYPE DOMAIN-CONTAINING PROTEIN-RELATED"/>
    <property type="match status" value="1"/>
</dbReference>
<sequence length="501" mass="54404">MVGVPGRSKGCRTCRRRKKGCDKVEPACSQCRAAGLPCEGYGRDLVWVNSTTSAAPPTGRPPPAAAQPAPWHVRHAGTGTGTPVVLRDSLARTAREQKYLGLFCASVVGHQHGDGQLVVTGLRTYSAALAEMAAATANEERRLGDGLLAASRLMEFYEILFGNDSGAYPDATMHVDGWRGHNNGQMALVLARGPSKLQSGTGHQLFADGRLNMVVGDIARRRRSELATPQWKQEPWKTQSKSIKDKLIDILVDVPGLLEDLDKVKATDDPDAKERARLRALVACKACHHQLTLWEGEVGDDLFVYDYVVSGDPLPVPKTDVDTALLQMTSLYWVVCILLYSTIGLLMREARQPPATPQPRPGPPSYPSPPASVSPDKPSPASPSPTDDDRRNPRLCAHKIARSVHLFWEPAAGAFGNHVGLLPLGVAMRFLAGTEPRIEASDAYSRMRSLFRRPFLGSHVGTFLSNLQREAPSEELRGMGGDEGIQARAHAWWHRSGSSGS</sequence>
<dbReference type="InterPro" id="IPR036864">
    <property type="entry name" value="Zn2-C6_fun-type_DNA-bd_sf"/>
</dbReference>
<organism evidence="4 5">
    <name type="scientific">Cordyceps fumosorosea (strain ARSEF 2679)</name>
    <name type="common">Isaria fumosorosea</name>
    <dbReference type="NCBI Taxonomy" id="1081104"/>
    <lineage>
        <taxon>Eukaryota</taxon>
        <taxon>Fungi</taxon>
        <taxon>Dikarya</taxon>
        <taxon>Ascomycota</taxon>
        <taxon>Pezizomycotina</taxon>
        <taxon>Sordariomycetes</taxon>
        <taxon>Hypocreomycetidae</taxon>
        <taxon>Hypocreales</taxon>
        <taxon>Cordycipitaceae</taxon>
        <taxon>Cordyceps</taxon>
    </lineage>
</organism>
<dbReference type="GO" id="GO:0003677">
    <property type="term" value="F:DNA binding"/>
    <property type="evidence" value="ECO:0007669"/>
    <property type="project" value="UniProtKB-KW"/>
</dbReference>
<proteinExistence type="predicted"/>
<evidence type="ECO:0000313" key="4">
    <source>
        <dbReference type="EMBL" id="OAA56785.1"/>
    </source>
</evidence>
<dbReference type="CDD" id="cd00067">
    <property type="entry name" value="GAL4"/>
    <property type="match status" value="1"/>
</dbReference>
<evidence type="ECO:0000313" key="5">
    <source>
        <dbReference type="Proteomes" id="UP000076744"/>
    </source>
</evidence>
<evidence type="ECO:0000259" key="3">
    <source>
        <dbReference type="PROSITE" id="PS50048"/>
    </source>
</evidence>
<dbReference type="GO" id="GO:0000981">
    <property type="term" value="F:DNA-binding transcription factor activity, RNA polymerase II-specific"/>
    <property type="evidence" value="ECO:0007669"/>
    <property type="project" value="InterPro"/>
</dbReference>
<feature type="compositionally biased region" description="Pro residues" evidence="2">
    <location>
        <begin position="354"/>
        <end position="383"/>
    </location>
</feature>
<dbReference type="EMBL" id="AZHB01000021">
    <property type="protein sequence ID" value="OAA56785.1"/>
    <property type="molecule type" value="Genomic_DNA"/>
</dbReference>
<dbReference type="PROSITE" id="PS00463">
    <property type="entry name" value="ZN2_CY6_FUNGAL_1"/>
    <property type="match status" value="1"/>
</dbReference>
<comment type="caution">
    <text evidence="4">The sequence shown here is derived from an EMBL/GenBank/DDBJ whole genome shotgun (WGS) entry which is preliminary data.</text>
</comment>
<dbReference type="AlphaFoldDB" id="A0A162IGD6"/>
<dbReference type="PROSITE" id="PS50048">
    <property type="entry name" value="ZN2_CY6_FUNGAL_2"/>
    <property type="match status" value="1"/>
</dbReference>
<keyword evidence="1" id="KW-0539">Nucleus</keyword>
<evidence type="ECO:0000256" key="1">
    <source>
        <dbReference type="ARBA" id="ARBA00023242"/>
    </source>
</evidence>
<accession>A0A162IGD6</accession>
<dbReference type="OrthoDB" id="4868158at2759"/>
<dbReference type="InterPro" id="IPR001138">
    <property type="entry name" value="Zn2Cys6_DnaBD"/>
</dbReference>
<dbReference type="SUPFAM" id="SSF57701">
    <property type="entry name" value="Zn2/Cys6 DNA-binding domain"/>
    <property type="match status" value="1"/>
</dbReference>
<protein>
    <submittedName>
        <fullName evidence="4">Zn(2)-C6 fungal-type DNA-binding domain protein</fullName>
    </submittedName>
</protein>
<dbReference type="Pfam" id="PF00172">
    <property type="entry name" value="Zn_clus"/>
    <property type="match status" value="1"/>
</dbReference>
<dbReference type="GeneID" id="30023593"/>
<reference evidence="4 5" key="1">
    <citation type="journal article" date="2016" name="Genome Biol. Evol.">
        <title>Divergent and convergent evolution of fungal pathogenicity.</title>
        <authorList>
            <person name="Shang Y."/>
            <person name="Xiao G."/>
            <person name="Zheng P."/>
            <person name="Cen K."/>
            <person name="Zhan S."/>
            <person name="Wang C."/>
        </authorList>
    </citation>
    <scope>NUCLEOTIDE SEQUENCE [LARGE SCALE GENOMIC DNA]</scope>
    <source>
        <strain evidence="4 5">ARSEF 2679</strain>
    </source>
</reference>
<dbReference type="STRING" id="1081104.A0A162IGD6"/>
<feature type="region of interest" description="Disordered" evidence="2">
    <location>
        <begin position="352"/>
        <end position="392"/>
    </location>
</feature>
<evidence type="ECO:0000256" key="2">
    <source>
        <dbReference type="SAM" id="MobiDB-lite"/>
    </source>
</evidence>
<name>A0A162IGD6_CORFA</name>
<feature type="domain" description="Zn(2)-C6 fungal-type" evidence="3">
    <location>
        <begin position="10"/>
        <end position="38"/>
    </location>
</feature>
<dbReference type="Gene3D" id="4.10.240.10">
    <property type="entry name" value="Zn(2)-C6 fungal-type DNA-binding domain"/>
    <property type="match status" value="1"/>
</dbReference>
<dbReference type="RefSeq" id="XP_018701816.1">
    <property type="nucleotide sequence ID" value="XM_018850904.1"/>
</dbReference>
<dbReference type="Proteomes" id="UP000076744">
    <property type="component" value="Unassembled WGS sequence"/>
</dbReference>